<dbReference type="OrthoDB" id="4019860at2759"/>
<organism evidence="2 3">
    <name type="scientific">Candida viswanathii</name>
    <dbReference type="NCBI Taxonomy" id="5486"/>
    <lineage>
        <taxon>Eukaryota</taxon>
        <taxon>Fungi</taxon>
        <taxon>Dikarya</taxon>
        <taxon>Ascomycota</taxon>
        <taxon>Saccharomycotina</taxon>
        <taxon>Pichiomycetes</taxon>
        <taxon>Debaryomycetaceae</taxon>
        <taxon>Candida/Lodderomyces clade</taxon>
        <taxon>Candida</taxon>
    </lineage>
</organism>
<keyword evidence="3" id="KW-1185">Reference proteome</keyword>
<feature type="compositionally biased region" description="Polar residues" evidence="1">
    <location>
        <begin position="259"/>
        <end position="270"/>
    </location>
</feature>
<accession>A0A367XVG7</accession>
<feature type="region of interest" description="Disordered" evidence="1">
    <location>
        <begin position="342"/>
        <end position="376"/>
    </location>
</feature>
<sequence>MWIVRHKNDRGGELRYLFPETNYMIGRDDSADFLFHSQKSSRELVELVTGPCTAERTPLYLRIVSRAKSIINGKTYKLKGKDAPVVEMDFTKEPRIIVECSASAGAESQMINPDTPVVIEWVEFSLFVRAVDEFVERAQAHKVGFRLVDKVGDATHYYSDGKDEESDEFKEAVFRGIPVLARVGWTNTVPVNEKQVEATPEVPATNESDDTSNTKEFTPSDDGGQPMLDSEDVVKAQREASIASAEPQLSEDTAPTVRVDSSQNDTQPGESDSLVGRKRKLESSTDKKPTKIGKFVPKVSLVEAVLQVKESNKPEVVELDDNIEDLKNLTIVEVVDLVPRKNKDKNDENEGFILAGRTSRSSENPRRKPTGDELGW</sequence>
<feature type="region of interest" description="Disordered" evidence="1">
    <location>
        <begin position="192"/>
        <end position="291"/>
    </location>
</feature>
<comment type="caution">
    <text evidence="2">The sequence shown here is derived from an EMBL/GenBank/DDBJ whole genome shotgun (WGS) entry which is preliminary data.</text>
</comment>
<proteinExistence type="predicted"/>
<evidence type="ECO:0000256" key="1">
    <source>
        <dbReference type="SAM" id="MobiDB-lite"/>
    </source>
</evidence>
<dbReference type="Proteomes" id="UP000253472">
    <property type="component" value="Unassembled WGS sequence"/>
</dbReference>
<evidence type="ECO:0000313" key="3">
    <source>
        <dbReference type="Proteomes" id="UP000253472"/>
    </source>
</evidence>
<evidence type="ECO:0000313" key="2">
    <source>
        <dbReference type="EMBL" id="RCK57607.1"/>
    </source>
</evidence>
<gene>
    <name evidence="2" type="ORF">Cantr_06948</name>
</gene>
<protein>
    <submittedName>
        <fullName evidence="2">Uncharacterized protein</fullName>
    </submittedName>
</protein>
<dbReference type="EMBL" id="QLNQ01000028">
    <property type="protein sequence ID" value="RCK57607.1"/>
    <property type="molecule type" value="Genomic_DNA"/>
</dbReference>
<name>A0A367XVG7_9ASCO</name>
<feature type="compositionally biased region" description="Basic and acidic residues" evidence="1">
    <location>
        <begin position="363"/>
        <end position="376"/>
    </location>
</feature>
<reference evidence="2 3" key="1">
    <citation type="submission" date="2018-06" db="EMBL/GenBank/DDBJ databases">
        <title>Whole genome sequencing of Candida tropicalis (genome annotated by CSBL at Korea University).</title>
        <authorList>
            <person name="Ahn J."/>
        </authorList>
    </citation>
    <scope>NUCLEOTIDE SEQUENCE [LARGE SCALE GENOMIC DNA]</scope>
    <source>
        <strain evidence="2 3">ATCC 20962</strain>
    </source>
</reference>
<dbReference type="AlphaFoldDB" id="A0A367XVG7"/>